<dbReference type="Proteomes" id="UP000236723">
    <property type="component" value="Unassembled WGS sequence"/>
</dbReference>
<keyword evidence="3" id="KW-1185">Reference proteome</keyword>
<dbReference type="PANTHER" id="PTHR36302">
    <property type="entry name" value="BLR7088 PROTEIN"/>
    <property type="match status" value="1"/>
</dbReference>
<gene>
    <name evidence="2" type="ORF">SAMN04489712_111123</name>
</gene>
<feature type="chain" id="PRO_5038945025" description="Copper(I)-binding protein" evidence="1">
    <location>
        <begin position="21"/>
        <end position="176"/>
    </location>
</feature>
<dbReference type="EMBL" id="FNVO01000011">
    <property type="protein sequence ID" value="SEG76105.1"/>
    <property type="molecule type" value="Genomic_DNA"/>
</dbReference>
<proteinExistence type="predicted"/>
<evidence type="ECO:0000313" key="2">
    <source>
        <dbReference type="EMBL" id="SEG76105.1"/>
    </source>
</evidence>
<dbReference type="InterPro" id="IPR036182">
    <property type="entry name" value="PCuAC_sf"/>
</dbReference>
<dbReference type="SUPFAM" id="SSF110087">
    <property type="entry name" value="DR1885-like metal-binding protein"/>
    <property type="match status" value="1"/>
</dbReference>
<protein>
    <recommendedName>
        <fullName evidence="4">Copper(I)-binding protein</fullName>
    </recommendedName>
</protein>
<dbReference type="PANTHER" id="PTHR36302:SF1">
    <property type="entry name" value="COPPER CHAPERONE PCU(A)C"/>
    <property type="match status" value="1"/>
</dbReference>
<evidence type="ECO:0008006" key="4">
    <source>
        <dbReference type="Google" id="ProtNLM"/>
    </source>
</evidence>
<sequence length="176" mass="17901">MLNIRIIVPALPLLALPLAACGSGDDTTGAAATVTPAASASASAPKEALTITNPWVKTVDKGMTAAFGTITNTTGAEVTIVSAATPASPKVELHEVAGSGGEMKMRPKQGGFTVPAGGKLELKPGGYHIMLMDVTGPIEPGRQVAFTLTLADRSTIRFSALAKDFNGGNETYAPGH</sequence>
<dbReference type="RefSeq" id="WP_407701446.1">
    <property type="nucleotide sequence ID" value="NZ_FNVO01000011.1"/>
</dbReference>
<dbReference type="InterPro" id="IPR058248">
    <property type="entry name" value="Lxx211020-like"/>
</dbReference>
<organism evidence="2 3">
    <name type="scientific">Thermomonospora echinospora</name>
    <dbReference type="NCBI Taxonomy" id="1992"/>
    <lineage>
        <taxon>Bacteria</taxon>
        <taxon>Bacillati</taxon>
        <taxon>Actinomycetota</taxon>
        <taxon>Actinomycetes</taxon>
        <taxon>Streptosporangiales</taxon>
        <taxon>Thermomonosporaceae</taxon>
        <taxon>Thermomonospora</taxon>
    </lineage>
</organism>
<dbReference type="Pfam" id="PF04314">
    <property type="entry name" value="PCuAC"/>
    <property type="match status" value="1"/>
</dbReference>
<reference evidence="3" key="1">
    <citation type="submission" date="2016-10" db="EMBL/GenBank/DDBJ databases">
        <authorList>
            <person name="Varghese N."/>
            <person name="Submissions S."/>
        </authorList>
    </citation>
    <scope>NUCLEOTIDE SEQUENCE [LARGE SCALE GENOMIC DNA]</scope>
    <source>
        <strain evidence="3">DSM 43163</strain>
    </source>
</reference>
<dbReference type="InterPro" id="IPR007410">
    <property type="entry name" value="LpqE-like"/>
</dbReference>
<dbReference type="AlphaFoldDB" id="A0A1H6CU95"/>
<evidence type="ECO:0000313" key="3">
    <source>
        <dbReference type="Proteomes" id="UP000236723"/>
    </source>
</evidence>
<feature type="signal peptide" evidence="1">
    <location>
        <begin position="1"/>
        <end position="20"/>
    </location>
</feature>
<keyword evidence="1" id="KW-0732">Signal</keyword>
<dbReference type="Gene3D" id="2.60.40.1890">
    <property type="entry name" value="PCu(A)C copper chaperone"/>
    <property type="match status" value="1"/>
</dbReference>
<evidence type="ECO:0000256" key="1">
    <source>
        <dbReference type="SAM" id="SignalP"/>
    </source>
</evidence>
<name>A0A1H6CU95_9ACTN</name>
<accession>A0A1H6CU95</accession>